<dbReference type="FunFam" id="3.30.60.20:FF:000084">
    <property type="entry name" value="Diacylglycerol kinase"/>
    <property type="match status" value="1"/>
</dbReference>
<evidence type="ECO:0000256" key="29">
    <source>
        <dbReference type="ARBA" id="ARBA00045593"/>
    </source>
</evidence>
<dbReference type="PROSITE" id="PS00479">
    <property type="entry name" value="ZF_DAG_PE_1"/>
    <property type="match status" value="1"/>
</dbReference>
<dbReference type="PROSITE" id="PS00018">
    <property type="entry name" value="EF_HAND_1"/>
    <property type="match status" value="2"/>
</dbReference>
<reference evidence="35" key="1">
    <citation type="submission" date="2025-08" db="UniProtKB">
        <authorList>
            <consortium name="Ensembl"/>
        </authorList>
    </citation>
    <scope>IDENTIFICATION</scope>
</reference>
<evidence type="ECO:0000256" key="13">
    <source>
        <dbReference type="ARBA" id="ARBA00022837"/>
    </source>
</evidence>
<dbReference type="SUPFAM" id="SSF57889">
    <property type="entry name" value="Cysteine-rich domain"/>
    <property type="match status" value="2"/>
</dbReference>
<dbReference type="FunFam" id="1.10.238.10:FF:000017">
    <property type="entry name" value="Diacylglycerol kinase"/>
    <property type="match status" value="1"/>
</dbReference>
<evidence type="ECO:0000256" key="5">
    <source>
        <dbReference type="ARBA" id="ARBA00022490"/>
    </source>
</evidence>
<comment type="catalytic activity">
    <reaction evidence="19">
        <text>1-octadecanoyl-2-(5Z,8Z,11Z,14Z-eicosatetraenoyl)-sn-glycerol + ATP = 1-octadecanoyl-2-(5Z,8Z,11Z,14Z-eicosatetraenoyl)-sn-glycero-3-phosphate + ADP + H(+)</text>
        <dbReference type="Rhea" id="RHEA:40323"/>
        <dbReference type="ChEBI" id="CHEBI:15378"/>
        <dbReference type="ChEBI" id="CHEBI:30616"/>
        <dbReference type="ChEBI" id="CHEBI:75728"/>
        <dbReference type="ChEBI" id="CHEBI:77091"/>
        <dbReference type="ChEBI" id="CHEBI:456216"/>
    </reaction>
    <physiologicalReaction direction="left-to-right" evidence="19">
        <dbReference type="Rhea" id="RHEA:40324"/>
    </physiologicalReaction>
</comment>
<comment type="catalytic activity">
    <reaction evidence="22">
        <text>1-O-hexadecyl-sn-glycerol + ATP = 1-O-hexadecyl-sn-glycero-3-phosphate + ADP + H(+)</text>
        <dbReference type="Rhea" id="RHEA:41672"/>
        <dbReference type="ChEBI" id="CHEBI:15378"/>
        <dbReference type="ChEBI" id="CHEBI:30616"/>
        <dbReference type="ChEBI" id="CHEBI:34115"/>
        <dbReference type="ChEBI" id="CHEBI:77580"/>
        <dbReference type="ChEBI" id="CHEBI:456216"/>
    </reaction>
    <physiologicalReaction direction="left-to-right" evidence="22">
        <dbReference type="Rhea" id="RHEA:41673"/>
    </physiologicalReaction>
</comment>
<evidence type="ECO:0000256" key="15">
    <source>
        <dbReference type="ARBA" id="ARBA00022990"/>
    </source>
</evidence>
<name>A0A8C8E318_9TELE</name>
<dbReference type="GO" id="GO:0004143">
    <property type="term" value="F:ATP-dependent diacylglycerol kinase activity"/>
    <property type="evidence" value="ECO:0007669"/>
    <property type="project" value="UniProtKB-EC"/>
</dbReference>
<comment type="function">
    <text evidence="29">Diacylglycerol kinase that converts diacylglycerol/DAG into phosphatidic acid/phosphatidate/PA and regulates the respective levels of these two bioactive lipids. Thereby, acts as a central switch between the signaling pathways activated by these second messengers with different cellular targets and opposite effects in numerous biological processes. Also plays an important role in the biosynthesis of complex lipids. Can also phosphorylate 1-alkyl-2-acylglycerol in vitro as efficiently as diacylglycerol provided it contains an arachidonoyl group. Also involved in the production of alkyl-lysophosphatidic acid, another bioactive lipid, through the phosphorylation of 1-alkyl-2-acetyl glycerol.</text>
</comment>
<dbReference type="InterPro" id="IPR000756">
    <property type="entry name" value="Diacylglycerol_kin_accessory"/>
</dbReference>
<feature type="domain" description="DAGKc" evidence="33">
    <location>
        <begin position="366"/>
        <end position="500"/>
    </location>
</feature>
<dbReference type="Pfam" id="PF00781">
    <property type="entry name" value="DAGK_cat"/>
    <property type="match status" value="1"/>
</dbReference>
<dbReference type="InterPro" id="IPR038199">
    <property type="entry name" value="DGK_typeI_N_sf"/>
</dbReference>
<comment type="subcellular location">
    <subcellularLocation>
        <location evidence="1">Cytoplasm</location>
        <location evidence="1">Cytosol</location>
    </subcellularLocation>
</comment>
<comment type="catalytic activity">
    <reaction evidence="20">
        <text>a 1,2-diacyl-sn-glycerol + ATP = a 1,2-diacyl-sn-glycero-3-phosphate + ADP + H(+)</text>
        <dbReference type="Rhea" id="RHEA:10272"/>
        <dbReference type="ChEBI" id="CHEBI:15378"/>
        <dbReference type="ChEBI" id="CHEBI:17815"/>
        <dbReference type="ChEBI" id="CHEBI:30616"/>
        <dbReference type="ChEBI" id="CHEBI:58608"/>
        <dbReference type="ChEBI" id="CHEBI:456216"/>
        <dbReference type="EC" id="2.7.1.107"/>
    </reaction>
    <physiologicalReaction direction="left-to-right" evidence="20">
        <dbReference type="Rhea" id="RHEA:10273"/>
    </physiologicalReaction>
</comment>
<evidence type="ECO:0000256" key="16">
    <source>
        <dbReference type="ARBA" id="ARBA00023098"/>
    </source>
</evidence>
<dbReference type="GeneTree" id="ENSGT00940000157144"/>
<evidence type="ECO:0000256" key="2">
    <source>
        <dbReference type="ARBA" id="ARBA00005175"/>
    </source>
</evidence>
<keyword evidence="16" id="KW-0443">Lipid metabolism</keyword>
<keyword evidence="5" id="KW-0963">Cytoplasm</keyword>
<dbReference type="Gene3D" id="3.40.50.10330">
    <property type="entry name" value="Probable inorganic polyphosphate/atp-NAD kinase, domain 1"/>
    <property type="match status" value="1"/>
</dbReference>
<evidence type="ECO:0000256" key="23">
    <source>
        <dbReference type="ARBA" id="ARBA00034624"/>
    </source>
</evidence>
<dbReference type="Gene3D" id="3.30.60.20">
    <property type="match status" value="2"/>
</dbReference>
<evidence type="ECO:0000259" key="34">
    <source>
        <dbReference type="PROSITE" id="PS50222"/>
    </source>
</evidence>
<proteinExistence type="inferred from homology"/>
<comment type="catalytic activity">
    <reaction evidence="30">
        <text>a 1-O-alkyl-sn-glycerol + ATP = a 1-O-alkyl-sn-glycero-3-phosphate + ADP + H(+)</text>
        <dbReference type="Rhea" id="RHEA:16937"/>
        <dbReference type="ChEBI" id="CHEBI:15378"/>
        <dbReference type="ChEBI" id="CHEBI:15850"/>
        <dbReference type="ChEBI" id="CHEBI:30616"/>
        <dbReference type="ChEBI" id="CHEBI:58014"/>
        <dbReference type="ChEBI" id="CHEBI:456216"/>
        <dbReference type="EC" id="2.7.1.93"/>
    </reaction>
    <physiologicalReaction direction="left-to-right" evidence="30">
        <dbReference type="Rhea" id="RHEA:16938"/>
    </physiologicalReaction>
</comment>
<evidence type="ECO:0000259" key="33">
    <source>
        <dbReference type="PROSITE" id="PS50146"/>
    </source>
</evidence>
<evidence type="ECO:0000256" key="1">
    <source>
        <dbReference type="ARBA" id="ARBA00004514"/>
    </source>
</evidence>
<dbReference type="Pfam" id="PF13499">
    <property type="entry name" value="EF-hand_7"/>
    <property type="match status" value="1"/>
</dbReference>
<comment type="catalytic activity">
    <reaction evidence="24">
        <text>1,2-dihexadecanoyl-sn-glycerol + ATP = 1,2-dihexadecanoyl-sn-glycero-3-phosphate + ADP + H(+)</text>
        <dbReference type="Rhea" id="RHEA:63324"/>
        <dbReference type="ChEBI" id="CHEBI:15378"/>
        <dbReference type="ChEBI" id="CHEBI:30616"/>
        <dbReference type="ChEBI" id="CHEBI:72859"/>
        <dbReference type="ChEBI" id="CHEBI:82929"/>
        <dbReference type="ChEBI" id="CHEBI:456216"/>
    </reaction>
    <physiologicalReaction direction="left-to-right" evidence="24">
        <dbReference type="Rhea" id="RHEA:63325"/>
    </physiologicalReaction>
</comment>
<dbReference type="GO" id="GO:0047649">
    <property type="term" value="F:alkylglycerol kinase activity"/>
    <property type="evidence" value="ECO:0007669"/>
    <property type="project" value="UniProtKB-EC"/>
</dbReference>
<dbReference type="CDD" id="cd20890">
    <property type="entry name" value="C1_DGKalpha_rpt2"/>
    <property type="match status" value="1"/>
</dbReference>
<keyword evidence="15" id="KW-0007">Acetylation</keyword>
<dbReference type="PROSITE" id="PS50081">
    <property type="entry name" value="ZF_DAG_PE_2"/>
    <property type="match status" value="2"/>
</dbReference>
<dbReference type="Pfam" id="PF00609">
    <property type="entry name" value="DAGK_acc"/>
    <property type="match status" value="2"/>
</dbReference>
<dbReference type="Pfam" id="PF14513">
    <property type="entry name" value="DAG_kinase_N"/>
    <property type="match status" value="1"/>
</dbReference>
<evidence type="ECO:0000256" key="3">
    <source>
        <dbReference type="ARBA" id="ARBA00009280"/>
    </source>
</evidence>
<evidence type="ECO:0000256" key="27">
    <source>
        <dbReference type="ARBA" id="ARBA00034642"/>
    </source>
</evidence>
<dbReference type="InterPro" id="IPR047469">
    <property type="entry name" value="C1_DGKalpha_rpt2"/>
</dbReference>
<comment type="catalytic activity">
    <reaction evidence="27">
        <text>1-O-alkyl-2-acyl-sn-glycerol + ATP = 1-O-alkyl-2-acyl-sn-glycero-3-phosphate + ADP + H(+)</text>
        <dbReference type="Rhea" id="RHEA:44072"/>
        <dbReference type="ChEBI" id="CHEBI:15378"/>
        <dbReference type="ChEBI" id="CHEBI:30616"/>
        <dbReference type="ChEBI" id="CHEBI:52595"/>
        <dbReference type="ChEBI" id="CHEBI:73332"/>
        <dbReference type="ChEBI" id="CHEBI:456216"/>
    </reaction>
    <physiologicalReaction direction="left-to-right" evidence="27">
        <dbReference type="Rhea" id="RHEA:44073"/>
    </physiologicalReaction>
</comment>
<dbReference type="EC" id="2.7.1.107" evidence="31"/>
<evidence type="ECO:0000256" key="28">
    <source>
        <dbReference type="ARBA" id="ARBA00034647"/>
    </source>
</evidence>
<comment type="catalytic activity">
    <reaction evidence="26">
        <text>1-O-hexadecyl-2-(9Z-octadecenoyl)-sn-glycerol + ATP = 1-O-hexadecyl-2-(9Z-octadecenoyl)-sn-glycero-3-phosphate + ADP + H(+)</text>
        <dbReference type="Rhea" id="RHEA:40407"/>
        <dbReference type="ChEBI" id="CHEBI:15378"/>
        <dbReference type="ChEBI" id="CHEBI:30616"/>
        <dbReference type="ChEBI" id="CHEBI:77185"/>
        <dbReference type="ChEBI" id="CHEBI:77187"/>
        <dbReference type="ChEBI" id="CHEBI:456216"/>
    </reaction>
    <physiologicalReaction direction="left-to-right" evidence="26">
        <dbReference type="Rhea" id="RHEA:40408"/>
    </physiologicalReaction>
</comment>
<dbReference type="SUPFAM" id="SSF47473">
    <property type="entry name" value="EF-hand"/>
    <property type="match status" value="2"/>
</dbReference>
<dbReference type="Proteomes" id="UP000694383">
    <property type="component" value="Unplaced"/>
</dbReference>
<dbReference type="GO" id="GO:0046486">
    <property type="term" value="P:glycerolipid metabolic process"/>
    <property type="evidence" value="ECO:0007669"/>
    <property type="project" value="UniProtKB-UniPathway"/>
</dbReference>
<evidence type="ECO:0000256" key="18">
    <source>
        <dbReference type="ARBA" id="ARBA00023395"/>
    </source>
</evidence>
<feature type="domain" description="Phorbol-ester/DAG-type" evidence="32">
    <location>
        <begin position="265"/>
        <end position="312"/>
    </location>
</feature>
<evidence type="ECO:0000256" key="12">
    <source>
        <dbReference type="ARBA" id="ARBA00022833"/>
    </source>
</evidence>
<dbReference type="UniPathway" id="UPA00230"/>
<dbReference type="InterPro" id="IPR037607">
    <property type="entry name" value="DGK"/>
</dbReference>
<keyword evidence="9 31" id="KW-0547">Nucleotide-binding</keyword>
<sequence>MSTPTNPEVKELNPVDFIQLQQYIEYCSLKVKDVLREFDADGSLAQHRHGECINEEGFRLFLKTYLEGEDLPADLCQRLFRSFQNSESTQEQTNKEVFLKDVSCYFSLLEDGQPRDKLEFAFRLYDRDGNGVLDSSEVDRIIAQMMHAAEYLDWDVSELKPVLKDMMTAIDADSSGTVSLEEWVEGGMNNVPLLMTQKDGQHLWRMKRFNKRVNCNKCRSPLGLRKQGLCCTCCKYTVHGRCANCDPAPCTRTYVKSKKEAGVAAHDWVSGNCDSKKCDRCQKKIKSFQGKHCVWCHTMRHDECAELEPTECTCGLLKDHILPPWAIYPVVKERPNNMKNGCSGTADDSELNITPDGQVLQILPVPNTHPLLVFVNPKSGGKQGERVLNKFQYLLNPRQVYNLSNGGPGPGLSFFKDLQEYRILVCGGDGTVGWILDAIDKAKLLVRPPVAVLPLGTGNDLARCLRWGGGYDGEDLSRILKEIEGSSLVPMDRWSVQVIADENQEKGDPVPYEIINNYFSIGVDASIAHRFHTMREKHPQKFNSRSVTGNKCCGTPLDLSSVSLEGIAVLNIPSMHGGSNLWGETKKGDAKGLTSQEEPEVIIDPDILKVTSQDLSDRRLEVVGLKGATEMGQIYTGLKSAERLAKTSQITIKIPVDYGEPWMQPPCTIHITHKNQACMLMAPQSKSSGFFNYK</sequence>
<evidence type="ECO:0000256" key="19">
    <source>
        <dbReference type="ARBA" id="ARBA00023400"/>
    </source>
</evidence>
<keyword evidence="14 31" id="KW-0067">ATP-binding</keyword>
<feature type="domain" description="EF-hand" evidence="34">
    <location>
        <begin position="158"/>
        <end position="193"/>
    </location>
</feature>
<evidence type="ECO:0000256" key="9">
    <source>
        <dbReference type="ARBA" id="ARBA00022741"/>
    </source>
</evidence>
<dbReference type="SMART" id="SM00054">
    <property type="entry name" value="EFh"/>
    <property type="match status" value="2"/>
</dbReference>
<protein>
    <recommendedName>
        <fullName evidence="31">Diacylglycerol kinase</fullName>
        <shortName evidence="31">DAG kinase</shortName>
        <ecNumber evidence="31">2.7.1.107</ecNumber>
    </recommendedName>
</protein>
<evidence type="ECO:0000256" key="21">
    <source>
        <dbReference type="ARBA" id="ARBA00034613"/>
    </source>
</evidence>
<dbReference type="InterPro" id="IPR001206">
    <property type="entry name" value="Diacylglycerol_kinase_cat_dom"/>
</dbReference>
<dbReference type="InterPro" id="IPR046349">
    <property type="entry name" value="C1-like_sf"/>
</dbReference>
<dbReference type="PANTHER" id="PTHR11255:SF38">
    <property type="entry name" value="DIACYLGLYCEROL KINASE ALPHA"/>
    <property type="match status" value="1"/>
</dbReference>
<evidence type="ECO:0000313" key="36">
    <source>
        <dbReference type="Proteomes" id="UP000694383"/>
    </source>
</evidence>
<evidence type="ECO:0000256" key="20">
    <source>
        <dbReference type="ARBA" id="ARBA00023411"/>
    </source>
</evidence>
<dbReference type="SMART" id="SM00109">
    <property type="entry name" value="C1"/>
    <property type="match status" value="2"/>
</dbReference>
<evidence type="ECO:0000313" key="35">
    <source>
        <dbReference type="Ensembl" id="ENSOSIP00000049399.1"/>
    </source>
</evidence>
<evidence type="ECO:0000256" key="30">
    <source>
        <dbReference type="ARBA" id="ARBA00049500"/>
    </source>
</evidence>
<evidence type="ECO:0000256" key="10">
    <source>
        <dbReference type="ARBA" id="ARBA00022771"/>
    </source>
</evidence>
<accession>A0A8C8E318</accession>
<comment type="catalytic activity">
    <reaction evidence="17">
        <text>1,2-di-(9Z-octadecenoyl)-sn-glycerol + ATP = 1,2-di-(9Z-octadecenoyl)-sn-glycero-3-phosphate + ADP + H(+)</text>
        <dbReference type="Rhea" id="RHEA:40327"/>
        <dbReference type="ChEBI" id="CHEBI:15378"/>
        <dbReference type="ChEBI" id="CHEBI:30616"/>
        <dbReference type="ChEBI" id="CHEBI:52333"/>
        <dbReference type="ChEBI" id="CHEBI:74546"/>
        <dbReference type="ChEBI" id="CHEBI:456216"/>
    </reaction>
    <physiologicalReaction direction="left-to-right" evidence="17">
        <dbReference type="Rhea" id="RHEA:40328"/>
    </physiologicalReaction>
</comment>
<dbReference type="InterPro" id="IPR002219">
    <property type="entry name" value="PKC_DAG/PE"/>
</dbReference>
<evidence type="ECO:0000256" key="8">
    <source>
        <dbReference type="ARBA" id="ARBA00022737"/>
    </source>
</evidence>
<keyword evidence="12" id="KW-0862">Zinc</keyword>
<dbReference type="SMART" id="SM00046">
    <property type="entry name" value="DAGKc"/>
    <property type="match status" value="1"/>
</dbReference>
<evidence type="ECO:0000256" key="7">
    <source>
        <dbReference type="ARBA" id="ARBA00022723"/>
    </source>
</evidence>
<keyword evidence="8" id="KW-0677">Repeat</keyword>
<dbReference type="SUPFAM" id="SSF111331">
    <property type="entry name" value="NAD kinase/diacylglycerol kinase-like"/>
    <property type="match status" value="1"/>
</dbReference>
<keyword evidence="11 31" id="KW-0418">Kinase</keyword>
<evidence type="ECO:0000256" key="4">
    <source>
        <dbReference type="ARBA" id="ARBA00011245"/>
    </source>
</evidence>
<dbReference type="PROSITE" id="PS50222">
    <property type="entry name" value="EF_HAND_2"/>
    <property type="match status" value="2"/>
</dbReference>
<dbReference type="CDD" id="cd00051">
    <property type="entry name" value="EFh"/>
    <property type="match status" value="1"/>
</dbReference>
<dbReference type="GO" id="GO:0007200">
    <property type="term" value="P:phospholipase C-activating G protein-coupled receptor signaling pathway"/>
    <property type="evidence" value="ECO:0007669"/>
    <property type="project" value="InterPro"/>
</dbReference>
<comment type="similarity">
    <text evidence="3 31">Belongs to the eukaryotic diacylglycerol kinase family.</text>
</comment>
<evidence type="ECO:0000256" key="17">
    <source>
        <dbReference type="ARBA" id="ARBA00023371"/>
    </source>
</evidence>
<dbReference type="Gene3D" id="1.10.238.110">
    <property type="entry name" value="Diacylglycerol kinase alpha"/>
    <property type="match status" value="1"/>
</dbReference>
<evidence type="ECO:0000256" key="14">
    <source>
        <dbReference type="ARBA" id="ARBA00022840"/>
    </source>
</evidence>
<dbReference type="Gene3D" id="1.10.238.10">
    <property type="entry name" value="EF-hand"/>
    <property type="match status" value="1"/>
</dbReference>
<keyword evidence="13" id="KW-0106">Calcium</keyword>
<comment type="catalytic activity">
    <reaction evidence="18">
        <text>1,2-didecanoyl-sn-glycerol + ATP = 1,2-didecanoyl-sn-glycero-3-phosphate + ADP + H(+)</text>
        <dbReference type="Rhea" id="RHEA:43428"/>
        <dbReference type="ChEBI" id="CHEBI:15378"/>
        <dbReference type="ChEBI" id="CHEBI:18155"/>
        <dbReference type="ChEBI" id="CHEBI:30616"/>
        <dbReference type="ChEBI" id="CHEBI:78227"/>
        <dbReference type="ChEBI" id="CHEBI:456216"/>
    </reaction>
    <physiologicalReaction direction="left-to-right" evidence="18">
        <dbReference type="Rhea" id="RHEA:43429"/>
    </physiologicalReaction>
</comment>
<feature type="domain" description="EF-hand" evidence="34">
    <location>
        <begin position="113"/>
        <end position="148"/>
    </location>
</feature>
<comment type="catalytic activity">
    <reaction evidence="28">
        <text>1-O-hexadecyl-2-acetyl-sn-glycerol + ATP = 1-O-hexadecyl-2-acetyl-sn-glycero-3-phosphate + ADP + H(+)</text>
        <dbReference type="Rhea" id="RHEA:41676"/>
        <dbReference type="ChEBI" id="CHEBI:15378"/>
        <dbReference type="ChEBI" id="CHEBI:30616"/>
        <dbReference type="ChEBI" id="CHEBI:75936"/>
        <dbReference type="ChEBI" id="CHEBI:78385"/>
        <dbReference type="ChEBI" id="CHEBI:456216"/>
    </reaction>
    <physiologicalReaction direction="left-to-right" evidence="28">
        <dbReference type="Rhea" id="RHEA:41677"/>
    </physiologicalReaction>
</comment>
<dbReference type="InterPro" id="IPR002048">
    <property type="entry name" value="EF_hand_dom"/>
</dbReference>
<evidence type="ECO:0000256" key="25">
    <source>
        <dbReference type="ARBA" id="ARBA00034636"/>
    </source>
</evidence>
<dbReference type="InterPro" id="IPR016064">
    <property type="entry name" value="NAD/diacylglycerol_kinase_sf"/>
</dbReference>
<comment type="catalytic activity">
    <reaction evidence="21">
        <text>2-(9Z-octadecenoyl)-glycerol + ATP = 2-(9Z-octadecenoyl)-sn-glycero-3-phosphate + ADP + H(+)</text>
        <dbReference type="Rhea" id="RHEA:63328"/>
        <dbReference type="ChEBI" id="CHEBI:15378"/>
        <dbReference type="ChEBI" id="CHEBI:30616"/>
        <dbReference type="ChEBI" id="CHEBI:73990"/>
        <dbReference type="ChEBI" id="CHEBI:77593"/>
        <dbReference type="ChEBI" id="CHEBI:456216"/>
    </reaction>
    <physiologicalReaction direction="left-to-right" evidence="21">
        <dbReference type="Rhea" id="RHEA:63329"/>
    </physiologicalReaction>
</comment>
<keyword evidence="10" id="KW-0863">Zinc-finger</keyword>
<comment type="catalytic activity">
    <reaction evidence="25">
        <text>1-hexadecanoyl-2-(9Z-octadecenoyl)-sn-glycerol + ATP = 1-hexadecanoyl-2-(9Z-octadecenoyl)-sn-glycero-3-phosphate + ADP + H(+)</text>
        <dbReference type="Rhea" id="RHEA:43416"/>
        <dbReference type="ChEBI" id="CHEBI:15378"/>
        <dbReference type="ChEBI" id="CHEBI:30616"/>
        <dbReference type="ChEBI" id="CHEBI:64839"/>
        <dbReference type="ChEBI" id="CHEBI:75466"/>
        <dbReference type="ChEBI" id="CHEBI:456216"/>
    </reaction>
    <physiologicalReaction direction="left-to-right" evidence="25">
        <dbReference type="Rhea" id="RHEA:43417"/>
    </physiologicalReaction>
</comment>
<dbReference type="AlphaFoldDB" id="A0A8C8E318"/>
<evidence type="ECO:0000256" key="22">
    <source>
        <dbReference type="ARBA" id="ARBA00034614"/>
    </source>
</evidence>
<dbReference type="GO" id="GO:0005524">
    <property type="term" value="F:ATP binding"/>
    <property type="evidence" value="ECO:0007669"/>
    <property type="project" value="UniProtKB-KW"/>
</dbReference>
<comment type="subunit">
    <text evidence="4">Monomer.</text>
</comment>
<keyword evidence="6 31" id="KW-0808">Transferase</keyword>
<evidence type="ECO:0000256" key="26">
    <source>
        <dbReference type="ARBA" id="ARBA00034638"/>
    </source>
</evidence>
<dbReference type="InterPro" id="IPR018247">
    <property type="entry name" value="EF_Hand_1_Ca_BS"/>
</dbReference>
<organism evidence="35 36">
    <name type="scientific">Oryzias sinensis</name>
    <name type="common">Chinese medaka</name>
    <dbReference type="NCBI Taxonomy" id="183150"/>
    <lineage>
        <taxon>Eukaryota</taxon>
        <taxon>Metazoa</taxon>
        <taxon>Chordata</taxon>
        <taxon>Craniata</taxon>
        <taxon>Vertebrata</taxon>
        <taxon>Euteleostomi</taxon>
        <taxon>Actinopterygii</taxon>
        <taxon>Neopterygii</taxon>
        <taxon>Teleostei</taxon>
        <taxon>Neoteleostei</taxon>
        <taxon>Acanthomorphata</taxon>
        <taxon>Ovalentaria</taxon>
        <taxon>Atherinomorphae</taxon>
        <taxon>Beloniformes</taxon>
        <taxon>Adrianichthyidae</taxon>
        <taxon>Oryziinae</taxon>
        <taxon>Oryzias</taxon>
    </lineage>
</organism>
<dbReference type="InterPro" id="IPR011992">
    <property type="entry name" value="EF-hand-dom_pair"/>
</dbReference>
<dbReference type="SMART" id="SM00045">
    <property type="entry name" value="DAGKa"/>
    <property type="match status" value="1"/>
</dbReference>
<dbReference type="FunFam" id="1.10.238.110:FF:000006">
    <property type="entry name" value="Diacylglycerol kinase"/>
    <property type="match status" value="1"/>
</dbReference>
<evidence type="ECO:0000256" key="6">
    <source>
        <dbReference type="ARBA" id="ARBA00022679"/>
    </source>
</evidence>
<feature type="domain" description="Phorbol-ester/DAG-type" evidence="32">
    <location>
        <begin position="201"/>
        <end position="250"/>
    </location>
</feature>
<comment type="pathway">
    <text evidence="2">Lipid metabolism; glycerolipid metabolism.</text>
</comment>
<evidence type="ECO:0000256" key="24">
    <source>
        <dbReference type="ARBA" id="ARBA00034632"/>
    </source>
</evidence>
<dbReference type="FunFam" id="3.40.50.10330:FF:000003">
    <property type="entry name" value="Diacylglycerol kinase"/>
    <property type="match status" value="1"/>
</dbReference>
<dbReference type="GO" id="GO:0005886">
    <property type="term" value="C:plasma membrane"/>
    <property type="evidence" value="ECO:0007669"/>
    <property type="project" value="TreeGrafter"/>
</dbReference>
<dbReference type="InterPro" id="IPR017438">
    <property type="entry name" value="ATP-NAD_kinase_N"/>
</dbReference>
<dbReference type="Pfam" id="PF00130">
    <property type="entry name" value="C1_1"/>
    <property type="match status" value="2"/>
</dbReference>
<dbReference type="Ensembl" id="ENSOSIT00000051898.1">
    <property type="protein sequence ID" value="ENSOSIP00000049399.1"/>
    <property type="gene ID" value="ENSOSIG00000022814.1"/>
</dbReference>
<dbReference type="GO" id="GO:0008270">
    <property type="term" value="F:zinc ion binding"/>
    <property type="evidence" value="ECO:0007669"/>
    <property type="project" value="UniProtKB-KW"/>
</dbReference>
<dbReference type="InterPro" id="IPR029477">
    <property type="entry name" value="DAG_kinase_typeI_N"/>
</dbReference>
<dbReference type="PROSITE" id="PS50146">
    <property type="entry name" value="DAGK"/>
    <property type="match status" value="1"/>
</dbReference>
<keyword evidence="7" id="KW-0479">Metal-binding</keyword>
<dbReference type="GO" id="GO:0005829">
    <property type="term" value="C:cytosol"/>
    <property type="evidence" value="ECO:0007669"/>
    <property type="project" value="UniProtKB-SubCell"/>
</dbReference>
<evidence type="ECO:0000256" key="11">
    <source>
        <dbReference type="ARBA" id="ARBA00022777"/>
    </source>
</evidence>
<reference evidence="35" key="2">
    <citation type="submission" date="2025-09" db="UniProtKB">
        <authorList>
            <consortium name="Ensembl"/>
        </authorList>
    </citation>
    <scope>IDENTIFICATION</scope>
</reference>
<dbReference type="PANTHER" id="PTHR11255">
    <property type="entry name" value="DIACYLGLYCEROL KINASE"/>
    <property type="match status" value="1"/>
</dbReference>
<keyword evidence="36" id="KW-1185">Reference proteome</keyword>
<dbReference type="GO" id="GO:0005509">
    <property type="term" value="F:calcium ion binding"/>
    <property type="evidence" value="ECO:0007669"/>
    <property type="project" value="InterPro"/>
</dbReference>
<comment type="catalytic activity">
    <reaction evidence="23">
        <text>1-O-hexadecyl-2-(5Z,8Z,11Z,14Z-eicosatetraenoyl)-sn-glycerol + ATP = 1-O-hexadecyl-2-(5Z,8Z,11Z,14Z-eicosatetraenoyl)-sn-glycero-3-phosphate + ADP + H(+)</text>
        <dbReference type="Rhea" id="RHEA:40403"/>
        <dbReference type="ChEBI" id="CHEBI:15378"/>
        <dbReference type="ChEBI" id="CHEBI:30616"/>
        <dbReference type="ChEBI" id="CHEBI:77184"/>
        <dbReference type="ChEBI" id="CHEBI:77186"/>
        <dbReference type="ChEBI" id="CHEBI:456216"/>
    </reaction>
    <physiologicalReaction direction="left-to-right" evidence="23">
        <dbReference type="Rhea" id="RHEA:40404"/>
    </physiologicalReaction>
</comment>
<evidence type="ECO:0000256" key="31">
    <source>
        <dbReference type="RuleBase" id="RU361128"/>
    </source>
</evidence>
<evidence type="ECO:0000259" key="32">
    <source>
        <dbReference type="PROSITE" id="PS50081"/>
    </source>
</evidence>